<dbReference type="InterPro" id="IPR050929">
    <property type="entry name" value="PFKA"/>
</dbReference>
<accession>A0AAD7U8W2</accession>
<dbReference type="EC" id="2.7.1.90" evidence="6"/>
<reference evidence="8" key="1">
    <citation type="submission" date="2023-01" db="EMBL/GenBank/DDBJ databases">
        <title>Metagenome sequencing of chrysophaentin producing Chrysophaeum taylorii.</title>
        <authorList>
            <person name="Davison J."/>
            <person name="Bewley C."/>
        </authorList>
    </citation>
    <scope>NUCLEOTIDE SEQUENCE</scope>
    <source>
        <strain evidence="8">NIES-1699</strain>
    </source>
</reference>
<feature type="binding site" evidence="6">
    <location>
        <position position="125"/>
    </location>
    <ligand>
        <name>Mg(2+)</name>
        <dbReference type="ChEBI" id="CHEBI:18420"/>
        <note>catalytic</note>
    </ligand>
</feature>
<dbReference type="PRINTS" id="PR00476">
    <property type="entry name" value="PHFRCTKINASE"/>
</dbReference>
<evidence type="ECO:0000313" key="8">
    <source>
        <dbReference type="EMBL" id="KAJ8599138.1"/>
    </source>
</evidence>
<feature type="site" description="Important for catalytic activity and substrate specificity; stabilizes the transition state when the phosphoryl donor is PPi; prevents ATP from binding by mimicking the alpha-phosphate group of ATP" evidence="6">
    <location>
        <position position="126"/>
    </location>
</feature>
<keyword evidence="4 6" id="KW-0418">Kinase</keyword>
<dbReference type="InterPro" id="IPR011405">
    <property type="entry name" value="PPi-PFK_SMc01852"/>
</dbReference>
<dbReference type="PANTHER" id="PTHR45770">
    <property type="entry name" value="ATP-DEPENDENT 6-PHOSPHOFRUCTOKINASE 1"/>
    <property type="match status" value="1"/>
</dbReference>
<organism evidence="8 9">
    <name type="scientific">Chrysophaeum taylorii</name>
    <dbReference type="NCBI Taxonomy" id="2483200"/>
    <lineage>
        <taxon>Eukaryota</taxon>
        <taxon>Sar</taxon>
        <taxon>Stramenopiles</taxon>
        <taxon>Ochrophyta</taxon>
        <taxon>Pelagophyceae</taxon>
        <taxon>Pelagomonadales</taxon>
        <taxon>Pelagomonadaceae</taxon>
        <taxon>Chrysophaeum</taxon>
    </lineage>
</organism>
<dbReference type="Pfam" id="PF00365">
    <property type="entry name" value="PFK"/>
    <property type="match status" value="1"/>
</dbReference>
<keyword evidence="2 6" id="KW-0808">Transferase</keyword>
<comment type="cofactor">
    <cofactor evidence="1 6">
        <name>Mg(2+)</name>
        <dbReference type="ChEBI" id="CHEBI:18420"/>
    </cofactor>
</comment>
<name>A0AAD7U8W2_9STRA</name>
<dbReference type="GO" id="GO:0047334">
    <property type="term" value="F:diphosphate-fructose-6-phosphate 1-phosphotransferase activity"/>
    <property type="evidence" value="ECO:0007669"/>
    <property type="project" value="UniProtKB-EC"/>
</dbReference>
<evidence type="ECO:0000256" key="4">
    <source>
        <dbReference type="ARBA" id="ARBA00022777"/>
    </source>
</evidence>
<feature type="domain" description="Phosphofructokinase" evidence="7">
    <location>
        <begin position="8"/>
        <end position="351"/>
    </location>
</feature>
<dbReference type="SUPFAM" id="SSF53784">
    <property type="entry name" value="Phosphofructokinase"/>
    <property type="match status" value="1"/>
</dbReference>
<comment type="caution">
    <text evidence="8">The sequence shown here is derived from an EMBL/GenBank/DDBJ whole genome shotgun (WGS) entry which is preliminary data.</text>
</comment>
<keyword evidence="9" id="KW-1185">Reference proteome</keyword>
<evidence type="ECO:0000259" key="7">
    <source>
        <dbReference type="Pfam" id="PF00365"/>
    </source>
</evidence>
<evidence type="ECO:0000256" key="3">
    <source>
        <dbReference type="ARBA" id="ARBA00022723"/>
    </source>
</evidence>
<feature type="active site" description="Proton acceptor" evidence="6">
    <location>
        <position position="155"/>
    </location>
</feature>
<dbReference type="InterPro" id="IPR022953">
    <property type="entry name" value="ATP_PFK"/>
</dbReference>
<evidence type="ECO:0000256" key="2">
    <source>
        <dbReference type="ARBA" id="ARBA00022679"/>
    </source>
</evidence>
<comment type="function">
    <text evidence="6">Catalyzes the phosphorylation of D-fructose 6-phosphate, the first committing step of glycolysis. Uses inorganic phosphate (PPi) as phosphoryl donor instead of ATP like common ATP-dependent phosphofructokinases (ATP-PFKs), which renders the reaction reversible, and can thus function both in glycolysis and gluconeogenesis. Consistently, PPi-PFK can replace the enzymes of both the forward (ATP-PFK) and reverse (fructose-bisphosphatase (FBPase)) reactions.</text>
</comment>
<dbReference type="NCBIfam" id="NF005121">
    <property type="entry name" value="PRK06555.1"/>
    <property type="match status" value="1"/>
</dbReference>
<dbReference type="GO" id="GO:0046872">
    <property type="term" value="F:metal ion binding"/>
    <property type="evidence" value="ECO:0007669"/>
    <property type="project" value="UniProtKB-KW"/>
</dbReference>
<comment type="pathway">
    <text evidence="6">Carbohydrate degradation; glycolysis; D-glyceraldehyde 3-phosphate and glycerone phosphate from D-glucose: step 3/4.</text>
</comment>
<keyword evidence="5 6" id="KW-0460">Magnesium</keyword>
<dbReference type="GO" id="GO:0006002">
    <property type="term" value="P:fructose 6-phosphate metabolic process"/>
    <property type="evidence" value="ECO:0007669"/>
    <property type="project" value="InterPro"/>
</dbReference>
<comment type="similarity">
    <text evidence="6">Belongs to the phosphofructokinase type A (PFKA) family. PPi-dependent PFK group II subfamily. Clade 'P' sub-subfamily.</text>
</comment>
<comment type="subcellular location">
    <subcellularLocation>
        <location evidence="6">Cytoplasm</location>
    </subcellularLocation>
</comment>
<comment type="activity regulation">
    <text evidence="6">Non-allosteric.</text>
</comment>
<gene>
    <name evidence="8" type="ORF">CTAYLR_008293</name>
</gene>
<dbReference type="InterPro" id="IPR000023">
    <property type="entry name" value="Phosphofructokinase_dom"/>
</dbReference>
<evidence type="ECO:0000256" key="5">
    <source>
        <dbReference type="ARBA" id="ARBA00022842"/>
    </source>
</evidence>
<feature type="binding site" evidence="6">
    <location>
        <position position="16"/>
    </location>
    <ligand>
        <name>diphosphate</name>
        <dbReference type="ChEBI" id="CHEBI:33019"/>
    </ligand>
</feature>
<feature type="binding site" evidence="6">
    <location>
        <begin position="153"/>
        <end position="155"/>
    </location>
    <ligand>
        <name>substrate</name>
    </ligand>
</feature>
<evidence type="ECO:0000313" key="9">
    <source>
        <dbReference type="Proteomes" id="UP001230188"/>
    </source>
</evidence>
<keyword evidence="6" id="KW-0324">Glycolysis</keyword>
<evidence type="ECO:0000256" key="1">
    <source>
        <dbReference type="ARBA" id="ARBA00001946"/>
    </source>
</evidence>
<dbReference type="GO" id="GO:0005737">
    <property type="term" value="C:cytoplasm"/>
    <property type="evidence" value="ECO:0007669"/>
    <property type="project" value="UniProtKB-SubCell"/>
</dbReference>
<dbReference type="Gene3D" id="3.40.50.450">
    <property type="match status" value="1"/>
</dbReference>
<evidence type="ECO:0000256" key="6">
    <source>
        <dbReference type="HAMAP-Rule" id="MF_01977"/>
    </source>
</evidence>
<feature type="binding site" evidence="6">
    <location>
        <position position="270"/>
    </location>
    <ligand>
        <name>substrate</name>
    </ligand>
</feature>
<dbReference type="HAMAP" id="MF_01977">
    <property type="entry name" value="Phosphofructokinase_II_P"/>
    <property type="match status" value="1"/>
</dbReference>
<feature type="binding site" evidence="6">
    <location>
        <begin position="327"/>
        <end position="330"/>
    </location>
    <ligand>
        <name>substrate</name>
    </ligand>
</feature>
<protein>
    <recommendedName>
        <fullName evidence="6">Pyrophosphate--fructose 6-phosphate 1-phosphotransferase</fullName>
        <ecNumber evidence="6">2.7.1.90</ecNumber>
    </recommendedName>
    <alternativeName>
        <fullName evidence="6">6-phosphofructokinase, pyrophosphate dependent</fullName>
    </alternativeName>
    <alternativeName>
        <fullName evidence="6">PPi-dependent phosphofructokinase</fullName>
        <shortName evidence="6">PPi-PFK</shortName>
    </alternativeName>
    <alternativeName>
        <fullName evidence="6">Pyrophosphate-dependent 6-phosphofructose-1-kinase</fullName>
    </alternativeName>
</protein>
<comment type="subunit">
    <text evidence="6">Homodimer or homotetramer.</text>
</comment>
<feature type="binding site" evidence="6">
    <location>
        <begin position="198"/>
        <end position="200"/>
    </location>
    <ligand>
        <name>substrate</name>
    </ligand>
</feature>
<keyword evidence="3 6" id="KW-0479">Metal-binding</keyword>
<dbReference type="InterPro" id="IPR035966">
    <property type="entry name" value="PKF_sf"/>
</dbReference>
<feature type="site" description="Important for catalytic activity; stabilizes the transition state when the phosphoryl donor is PPi" evidence="6">
    <location>
        <position position="152"/>
    </location>
</feature>
<comment type="catalytic activity">
    <reaction evidence="6">
        <text>beta-D-fructose 6-phosphate + diphosphate = beta-D-fructose 1,6-bisphosphate + phosphate + H(+)</text>
        <dbReference type="Rhea" id="RHEA:13613"/>
        <dbReference type="ChEBI" id="CHEBI:15378"/>
        <dbReference type="ChEBI" id="CHEBI:32966"/>
        <dbReference type="ChEBI" id="CHEBI:33019"/>
        <dbReference type="ChEBI" id="CHEBI:43474"/>
        <dbReference type="ChEBI" id="CHEBI:57634"/>
        <dbReference type="EC" id="2.7.1.90"/>
    </reaction>
</comment>
<dbReference type="Proteomes" id="UP001230188">
    <property type="component" value="Unassembled WGS sequence"/>
</dbReference>
<proteinExistence type="inferred from homology"/>
<dbReference type="GO" id="GO:0003872">
    <property type="term" value="F:6-phosphofructokinase activity"/>
    <property type="evidence" value="ECO:0007669"/>
    <property type="project" value="UniProtKB-UniRule"/>
</dbReference>
<dbReference type="EMBL" id="JAQMWT010000586">
    <property type="protein sequence ID" value="KAJ8599138.1"/>
    <property type="molecule type" value="Genomic_DNA"/>
</dbReference>
<sequence>MANGKPKKVGMLTAGGLAPCLSSAVGFLIEKYTSLDPSIEIVCYKNGYKGLLVGDSIVVSQAVREQATALQMHGGSPIGNSRVKLTNVADCVKRGLVKEGEVPLEVAAKQLQRDGITILHTIGGDDTNTQAAQVAKYLAEHAYDVTVVGLPKTIDNDVVPIRQSLGAWTAAEEGAKFFLNVVNEMSANPRMLIIHECMGRDCGYLTAATCKAYLDALCGLPFVPGLGLRKEKKMIHAVYIPELAIDIESEAARLKKIMDTYDCVNIFLSEGAGVKDIVAQMEACGQEIPRDAFGHVKLDKVNPGAYFAKQFAEKVGAEKVLVQKSGYMARAATANAADRALINRCCTLAVDCGLNGLSGCIGEDEDQGDILRPIEFPRIKGGKPFDVKQDWFQTMLKTIYSCT</sequence>
<dbReference type="AlphaFoldDB" id="A0AAD7U8W2"/>
<keyword evidence="6" id="KW-0963">Cytoplasm</keyword>